<evidence type="ECO:0000313" key="1">
    <source>
        <dbReference type="EMBL" id="MCI52436.1"/>
    </source>
</evidence>
<sequence length="70" mass="7837">MYQMLSEKFSNEEVLQAIKDMKALAAPGPDGLPALFYHNYWDIIGQDITVMVLDVLNNNGDPSQLNSTHI</sequence>
<keyword evidence="2" id="KW-1185">Reference proteome</keyword>
<name>A0A392SX28_9FABA</name>
<evidence type="ECO:0000313" key="2">
    <source>
        <dbReference type="Proteomes" id="UP000265520"/>
    </source>
</evidence>
<protein>
    <submittedName>
        <fullName evidence="1">Uncharacterized protein</fullName>
    </submittedName>
</protein>
<organism evidence="1 2">
    <name type="scientific">Trifolium medium</name>
    <dbReference type="NCBI Taxonomy" id="97028"/>
    <lineage>
        <taxon>Eukaryota</taxon>
        <taxon>Viridiplantae</taxon>
        <taxon>Streptophyta</taxon>
        <taxon>Embryophyta</taxon>
        <taxon>Tracheophyta</taxon>
        <taxon>Spermatophyta</taxon>
        <taxon>Magnoliopsida</taxon>
        <taxon>eudicotyledons</taxon>
        <taxon>Gunneridae</taxon>
        <taxon>Pentapetalae</taxon>
        <taxon>rosids</taxon>
        <taxon>fabids</taxon>
        <taxon>Fabales</taxon>
        <taxon>Fabaceae</taxon>
        <taxon>Papilionoideae</taxon>
        <taxon>50 kb inversion clade</taxon>
        <taxon>NPAAA clade</taxon>
        <taxon>Hologalegina</taxon>
        <taxon>IRL clade</taxon>
        <taxon>Trifolieae</taxon>
        <taxon>Trifolium</taxon>
    </lineage>
</organism>
<accession>A0A392SX28</accession>
<reference evidence="1 2" key="1">
    <citation type="journal article" date="2018" name="Front. Plant Sci.">
        <title>Red Clover (Trifolium pratense) and Zigzag Clover (T. medium) - A Picture of Genomic Similarities and Differences.</title>
        <authorList>
            <person name="Dluhosova J."/>
            <person name="Istvanek J."/>
            <person name="Nedelnik J."/>
            <person name="Repkova J."/>
        </authorList>
    </citation>
    <scope>NUCLEOTIDE SEQUENCE [LARGE SCALE GENOMIC DNA]</scope>
    <source>
        <strain evidence="2">cv. 10/8</strain>
        <tissue evidence="1">Leaf</tissue>
    </source>
</reference>
<proteinExistence type="predicted"/>
<dbReference type="AlphaFoldDB" id="A0A392SX28"/>
<feature type="non-terminal residue" evidence="1">
    <location>
        <position position="70"/>
    </location>
</feature>
<comment type="caution">
    <text evidence="1">The sequence shown here is derived from an EMBL/GenBank/DDBJ whole genome shotgun (WGS) entry which is preliminary data.</text>
</comment>
<dbReference type="EMBL" id="LXQA010447111">
    <property type="protein sequence ID" value="MCI52436.1"/>
    <property type="molecule type" value="Genomic_DNA"/>
</dbReference>
<dbReference type="Proteomes" id="UP000265520">
    <property type="component" value="Unassembled WGS sequence"/>
</dbReference>